<evidence type="ECO:0000256" key="1">
    <source>
        <dbReference type="ARBA" id="ARBA00022527"/>
    </source>
</evidence>
<keyword evidence="4" id="KW-1185">Reference proteome</keyword>
<evidence type="ECO:0000313" key="3">
    <source>
        <dbReference type="EMBL" id="GDY45216.1"/>
    </source>
</evidence>
<dbReference type="InterPro" id="IPR050267">
    <property type="entry name" value="Anti-sigma-factor_SerPK"/>
</dbReference>
<dbReference type="AlphaFoldDB" id="A0A4D4KEK0"/>
<keyword evidence="1" id="KW-0723">Serine/threonine-protein kinase</keyword>
<dbReference type="PANTHER" id="PTHR35526">
    <property type="entry name" value="ANTI-SIGMA-F FACTOR RSBW-RELATED"/>
    <property type="match status" value="1"/>
</dbReference>
<keyword evidence="1" id="KW-0418">Kinase</keyword>
<gene>
    <name evidence="3" type="ORF">SANT12839_060980</name>
</gene>
<evidence type="ECO:0000313" key="4">
    <source>
        <dbReference type="Proteomes" id="UP000299290"/>
    </source>
</evidence>
<feature type="domain" description="Histidine kinase/HSP90-like ATPase" evidence="2">
    <location>
        <begin position="24"/>
        <end position="131"/>
    </location>
</feature>
<dbReference type="PANTHER" id="PTHR35526:SF3">
    <property type="entry name" value="ANTI-SIGMA-F FACTOR RSBW"/>
    <property type="match status" value="1"/>
</dbReference>
<dbReference type="Pfam" id="PF13581">
    <property type="entry name" value="HATPase_c_2"/>
    <property type="match status" value="1"/>
</dbReference>
<dbReference type="SUPFAM" id="SSF55874">
    <property type="entry name" value="ATPase domain of HSP90 chaperone/DNA topoisomerase II/histidine kinase"/>
    <property type="match status" value="1"/>
</dbReference>
<protein>
    <recommendedName>
        <fullName evidence="2">Histidine kinase/HSP90-like ATPase domain-containing protein</fullName>
    </recommendedName>
</protein>
<dbReference type="RefSeq" id="WP_137967270.1">
    <property type="nucleotide sequence ID" value="NZ_JBHMCN010000044.1"/>
</dbReference>
<dbReference type="InterPro" id="IPR003594">
    <property type="entry name" value="HATPase_dom"/>
</dbReference>
<reference evidence="3 4" key="1">
    <citation type="journal article" date="2020" name="Int. J. Syst. Evol. Microbiol.">
        <title>Reclassification of Streptomyces castelarensis and Streptomyces sporoclivatus as later heterotypic synonyms of Streptomyces antimycoticus.</title>
        <authorList>
            <person name="Komaki H."/>
            <person name="Tamura T."/>
        </authorList>
    </citation>
    <scope>NUCLEOTIDE SEQUENCE [LARGE SCALE GENOMIC DNA]</scope>
    <source>
        <strain evidence="3 4">NBRC 12839</strain>
    </source>
</reference>
<dbReference type="Proteomes" id="UP000299290">
    <property type="component" value="Unassembled WGS sequence"/>
</dbReference>
<dbReference type="EMBL" id="BJHV01000001">
    <property type="protein sequence ID" value="GDY45216.1"/>
    <property type="molecule type" value="Genomic_DNA"/>
</dbReference>
<organism evidence="3 4">
    <name type="scientific">Streptomyces antimycoticus</name>
    <dbReference type="NCBI Taxonomy" id="68175"/>
    <lineage>
        <taxon>Bacteria</taxon>
        <taxon>Bacillati</taxon>
        <taxon>Actinomycetota</taxon>
        <taxon>Actinomycetes</taxon>
        <taxon>Kitasatosporales</taxon>
        <taxon>Streptomycetaceae</taxon>
        <taxon>Streptomyces</taxon>
        <taxon>Streptomyces violaceusniger group</taxon>
    </lineage>
</organism>
<dbReference type="InterPro" id="IPR036890">
    <property type="entry name" value="HATPase_C_sf"/>
</dbReference>
<evidence type="ECO:0000259" key="2">
    <source>
        <dbReference type="Pfam" id="PF13581"/>
    </source>
</evidence>
<sequence length="145" mass="16128">MSTTATRANTIGTPRYSETYRCEEESSRRARQLVMAALHAWGLDTLAENAALITAELVANAVRHSESRMLRVSVARPREGLVRVAVADKSRQLPVVRDPTPEESSGRGLLLVSVLASRWNTDLRRWGKVVWAELGTDEKRRDGST</sequence>
<dbReference type="CDD" id="cd16936">
    <property type="entry name" value="HATPase_RsbW-like"/>
    <property type="match status" value="1"/>
</dbReference>
<proteinExistence type="predicted"/>
<keyword evidence="1" id="KW-0808">Transferase</keyword>
<dbReference type="Gene3D" id="3.30.565.10">
    <property type="entry name" value="Histidine kinase-like ATPase, C-terminal domain"/>
    <property type="match status" value="1"/>
</dbReference>
<comment type="caution">
    <text evidence="3">The sequence shown here is derived from an EMBL/GenBank/DDBJ whole genome shotgun (WGS) entry which is preliminary data.</text>
</comment>
<name>A0A4D4KEK0_9ACTN</name>
<accession>A0A4D4KEK0</accession>
<dbReference type="GO" id="GO:0004674">
    <property type="term" value="F:protein serine/threonine kinase activity"/>
    <property type="evidence" value="ECO:0007669"/>
    <property type="project" value="UniProtKB-KW"/>
</dbReference>